<evidence type="ECO:0000256" key="6">
    <source>
        <dbReference type="PROSITE-ProRule" id="PRU00175"/>
    </source>
</evidence>
<evidence type="ECO:0000256" key="4">
    <source>
        <dbReference type="ARBA" id="ARBA00022801"/>
    </source>
</evidence>
<feature type="region of interest" description="Disordered" evidence="7">
    <location>
        <begin position="392"/>
        <end position="455"/>
    </location>
</feature>
<feature type="region of interest" description="Disordered" evidence="7">
    <location>
        <begin position="841"/>
        <end position="868"/>
    </location>
</feature>
<name>C1MUH4_MICPC</name>
<dbReference type="Pfam" id="PF00176">
    <property type="entry name" value="SNF2-rel_dom"/>
    <property type="match status" value="1"/>
</dbReference>
<keyword evidence="3 6" id="KW-0863">Zinc-finger</keyword>
<dbReference type="PANTHER" id="PTHR45865">
    <property type="entry name" value="E3 UBIQUITIN-PROTEIN LIGASE SHPRH FAMILY MEMBER"/>
    <property type="match status" value="1"/>
</dbReference>
<dbReference type="Pfam" id="PF21325">
    <property type="entry name" value="SHPRH_helical-1st"/>
    <property type="match status" value="1"/>
</dbReference>
<keyword evidence="10" id="KW-1185">Reference proteome</keyword>
<dbReference type="InterPro" id="IPR052583">
    <property type="entry name" value="ATP-helicase/E3_Ub-Ligase"/>
</dbReference>
<dbReference type="InterPro" id="IPR049730">
    <property type="entry name" value="SNF2/RAD54-like_C"/>
</dbReference>
<keyword evidence="5" id="KW-0862">Zinc</keyword>
<feature type="compositionally biased region" description="Gly residues" evidence="7">
    <location>
        <begin position="1747"/>
        <end position="1762"/>
    </location>
</feature>
<feature type="compositionally biased region" description="Acidic residues" evidence="7">
    <location>
        <begin position="119"/>
        <end position="131"/>
    </location>
</feature>
<sequence length="1776" mass="189869">MPRKKAPPRRNGEAAEIAAKRERAAEESARDVAKRARARASFGRPARESADCEILGDDDAADPGFFDLTTLSGRETRGGRVASGASASASSPPATRVRFESAKNGDVLRWRLASTTREDDGEDATDDDDDASAAFATDIPNGPATTRAFLDLVAGGFLAARVLPSQGGGGAGRAIGLVLTPTALQDEATHPEACSRRAKHASLRTTLAWLTPPTTPRDVLAAGLAAEAGDAGEEDGTSTDAASKSLLREIYDAAKPPSDAPTLRGDFSSRLAPTPRPYQRRAVDWMIRREKGGVGAMSKRGGAQDADADADGGGDDDALHPLWSRLLGGHRRGDDGVRLYVNWHTGQLSRTRFPAPEDVRGGILADEMGLGKTVEVLLCVLAHPYVPPAAEDAATKKTAAAKEEEEKRPPDDGVKAEAADARVDVEDGPMIKRGEKDDDAVMRVDEDEDDDDDQSRARCPCCELLDPLFVPPRDGVWLACETCDDWYHARCVGYTKTDERRHAKATRDARRVLADARRAAEEAETSKDAAAAAAAAAAAVTAAEADVVAADDAMPFTCGACVAKRAGEIVSGPCGATLVVCPAPILNQWRSELARHAVPGAVRVVVYEGQPRDAGGPSSGTVKKKRGKKTSSATSAGFEPAQVTSAKDLAAADVVLTTYDVLRNDLHHDPSGDAAGAARASRYAKRYSIVPTPLTRLTWWRVVLDEAQEVESSTAAAAAMARQLVATHRWAVSGTPASRGLEDLRGLFSFLGAPSPLADATWWRRCVQTPHDAKSRVAKAQLARLLRRVMWRNGREDVKDELLLPPQGQTITWLRPSGIEAHWYRQQKKVCERAARDALRRIRGTPKTATAETDAMDEEDAERARRASAPAWAAAAGAGRILGGGDGAFEDVADLIENGGEEEEEKEEEDDDDDDDAPLDAAPPPVVDLTGADDDRYLTTEESRRVLAPLLRLRQACNHPQAGTHGVRGVVGGPGGPNAAGASVGAGGIHHGVIMTMPQIHEVLIERQRVEAEEAQRLVAFTLNASAGVAMCRREFAVAVKHYREVLRLAGSGSAAAEDGSLCLRLDALQRLHALHNLREALDAAVADGVGVSRTVADDALFADAETERQKYIAQRAGGLAAASREVDKSRAAISLARARCGATGTGTGPSGATWWLGVLDGGKTSVDRLLDGVLRGMWQGREAPFRDVSGLRYTLESDLDRMGEERERFTARVEHLARVTSEANPEDVAAAGKCPECKTKNIFDDAGEAVGSRFVGRNRTANANANANANAPRGGSWCQHCRSKVVFEAYENVLFAAQGVDRDMRFGGAGFGRSGGATDVGAGKSAPSSAETVLKHLASRIPKIGLANAAAAEAAAAHLEMLEEMRKEFTRAMTLTRKQREELYARDELAMATTRIRVRAEHEVALGGLPDPVPEHLRDSVVHEWELDGKDTTYAMDRVTYEADLRRASAQTRFLERLRHEDEDDAEKAFECPVCHEDVDTSAAAASVAVLPCGHRQCVRCTDALVDRAPPPPPRHPKCFKCPTCRARVPSDEINYVSAGSSRVRYERWPAAGASANDDVMDAQLGTEREQLEGEASKVVRGSWGTKVEAVARRVLWLLDDARPGADADARALVFPEWEDALRVVAAALRANGVDVEHPAGGGKKLRDAIERFKAAPALSASSASPPPRVLLMPLRRGANGLNLTEAQHVILLEPVLDPGAEAQAMKRVDRIGQTKPTCVHRFLLSGTVEENVHELSRRRREAAVGDGGGDVGRGRGGAGSGMKLSEVDVLVPPA</sequence>
<evidence type="ECO:0000256" key="1">
    <source>
        <dbReference type="ARBA" id="ARBA00008438"/>
    </source>
</evidence>
<feature type="region of interest" description="Disordered" evidence="7">
    <location>
        <begin position="255"/>
        <end position="274"/>
    </location>
</feature>
<keyword evidence="4" id="KW-0378">Hydrolase</keyword>
<dbReference type="InterPro" id="IPR027417">
    <property type="entry name" value="P-loop_NTPase"/>
</dbReference>
<gene>
    <name evidence="9" type="ORF">MICPUCDRAFT_47521</name>
</gene>
<dbReference type="InterPro" id="IPR001965">
    <property type="entry name" value="Znf_PHD"/>
</dbReference>
<proteinExistence type="inferred from homology"/>
<comment type="similarity">
    <text evidence="1">Belongs to the SNF2/RAD54 helicase family. RAD16 subfamily.</text>
</comment>
<dbReference type="SMART" id="SM00249">
    <property type="entry name" value="PHD"/>
    <property type="match status" value="2"/>
</dbReference>
<evidence type="ECO:0000313" key="9">
    <source>
        <dbReference type="EMBL" id="EEH56626.1"/>
    </source>
</evidence>
<dbReference type="GO" id="GO:0005524">
    <property type="term" value="F:ATP binding"/>
    <property type="evidence" value="ECO:0007669"/>
    <property type="project" value="InterPro"/>
</dbReference>
<evidence type="ECO:0000256" key="7">
    <source>
        <dbReference type="SAM" id="MobiDB-lite"/>
    </source>
</evidence>
<keyword evidence="2" id="KW-0479">Metal-binding</keyword>
<dbReference type="OrthoDB" id="423559at2759"/>
<dbReference type="InterPro" id="IPR038718">
    <property type="entry name" value="SNF2-like_sf"/>
</dbReference>
<reference evidence="9 10" key="1">
    <citation type="journal article" date="2009" name="Science">
        <title>Green evolution and dynamic adaptations revealed by genomes of the marine picoeukaryotes Micromonas.</title>
        <authorList>
            <person name="Worden A.Z."/>
            <person name="Lee J.H."/>
            <person name="Mock T."/>
            <person name="Rouze P."/>
            <person name="Simmons M.P."/>
            <person name="Aerts A.L."/>
            <person name="Allen A.E."/>
            <person name="Cuvelier M.L."/>
            <person name="Derelle E."/>
            <person name="Everett M.V."/>
            <person name="Foulon E."/>
            <person name="Grimwood J."/>
            <person name="Gundlach H."/>
            <person name="Henrissat B."/>
            <person name="Napoli C."/>
            <person name="McDonald S.M."/>
            <person name="Parker M.S."/>
            <person name="Rombauts S."/>
            <person name="Salamov A."/>
            <person name="Von Dassow P."/>
            <person name="Badger J.H."/>
            <person name="Coutinho P.M."/>
            <person name="Demir E."/>
            <person name="Dubchak I."/>
            <person name="Gentemann C."/>
            <person name="Eikrem W."/>
            <person name="Gready J.E."/>
            <person name="John U."/>
            <person name="Lanier W."/>
            <person name="Lindquist E.A."/>
            <person name="Lucas S."/>
            <person name="Mayer K.F."/>
            <person name="Moreau H."/>
            <person name="Not F."/>
            <person name="Otillar R."/>
            <person name="Panaud O."/>
            <person name="Pangilinan J."/>
            <person name="Paulsen I."/>
            <person name="Piegu B."/>
            <person name="Poliakov A."/>
            <person name="Robbens S."/>
            <person name="Schmutz J."/>
            <person name="Toulza E."/>
            <person name="Wyss T."/>
            <person name="Zelensky A."/>
            <person name="Zhou K."/>
            <person name="Armbrust E.V."/>
            <person name="Bhattacharya D."/>
            <person name="Goodenough U.W."/>
            <person name="Van de Peer Y."/>
            <person name="Grigoriev I.V."/>
        </authorList>
    </citation>
    <scope>NUCLEOTIDE SEQUENCE [LARGE SCALE GENOMIC DNA]</scope>
    <source>
        <strain evidence="9 10">CCMP1545</strain>
    </source>
</reference>
<evidence type="ECO:0000313" key="10">
    <source>
        <dbReference type="Proteomes" id="UP000001876"/>
    </source>
</evidence>
<dbReference type="InterPro" id="IPR048686">
    <property type="entry name" value="SHPRH_helical_1st"/>
</dbReference>
<feature type="region of interest" description="Disordered" evidence="7">
    <location>
        <begin position="1"/>
        <end position="139"/>
    </location>
</feature>
<feature type="compositionally biased region" description="Basic and acidic residues" evidence="7">
    <location>
        <begin position="97"/>
        <end position="109"/>
    </location>
</feature>
<dbReference type="eggNOG" id="KOG0298">
    <property type="taxonomic scope" value="Eukaryota"/>
</dbReference>
<dbReference type="InterPro" id="IPR011011">
    <property type="entry name" value="Znf_FYVE_PHD"/>
</dbReference>
<dbReference type="RefSeq" id="XP_003059494.1">
    <property type="nucleotide sequence ID" value="XM_003059448.1"/>
</dbReference>
<evidence type="ECO:0000256" key="3">
    <source>
        <dbReference type="ARBA" id="ARBA00022771"/>
    </source>
</evidence>
<feature type="region of interest" description="Disordered" evidence="7">
    <location>
        <begin position="899"/>
        <end position="937"/>
    </location>
</feature>
<dbReference type="Gene3D" id="3.40.50.300">
    <property type="entry name" value="P-loop containing nucleotide triphosphate hydrolases"/>
    <property type="match status" value="1"/>
</dbReference>
<dbReference type="Gene3D" id="3.30.40.10">
    <property type="entry name" value="Zinc/RING finger domain, C3HC4 (zinc finger)"/>
    <property type="match status" value="2"/>
</dbReference>
<dbReference type="GO" id="GO:0008270">
    <property type="term" value="F:zinc ion binding"/>
    <property type="evidence" value="ECO:0007669"/>
    <property type="project" value="UniProtKB-KW"/>
</dbReference>
<dbReference type="PROSITE" id="PS50089">
    <property type="entry name" value="ZF_RING_2"/>
    <property type="match status" value="1"/>
</dbReference>
<feature type="region of interest" description="Disordered" evidence="7">
    <location>
        <begin position="294"/>
        <end position="314"/>
    </location>
</feature>
<dbReference type="InterPro" id="IPR014001">
    <property type="entry name" value="Helicase_ATP-bd"/>
</dbReference>
<feature type="compositionally biased region" description="Basic and acidic residues" evidence="7">
    <location>
        <begin position="10"/>
        <end position="34"/>
    </location>
</feature>
<dbReference type="GeneID" id="9684639"/>
<feature type="region of interest" description="Disordered" evidence="7">
    <location>
        <begin position="610"/>
        <end position="638"/>
    </location>
</feature>
<dbReference type="KEGG" id="mpp:MICPUCDRAFT_47521"/>
<dbReference type="CDD" id="cd18793">
    <property type="entry name" value="SF2_C_SNF"/>
    <property type="match status" value="1"/>
</dbReference>
<evidence type="ECO:0000259" key="8">
    <source>
        <dbReference type="PROSITE" id="PS50089"/>
    </source>
</evidence>
<accession>C1MUH4</accession>
<feature type="domain" description="RING-type" evidence="8">
    <location>
        <begin position="1473"/>
        <end position="1527"/>
    </location>
</feature>
<dbReference type="InterPro" id="IPR001841">
    <property type="entry name" value="Znf_RING"/>
</dbReference>
<dbReference type="SMART" id="SM00184">
    <property type="entry name" value="RING"/>
    <property type="match status" value="1"/>
</dbReference>
<dbReference type="PANTHER" id="PTHR45865:SF1">
    <property type="entry name" value="E3 UBIQUITIN-PROTEIN LIGASE SHPRH"/>
    <property type="match status" value="1"/>
</dbReference>
<dbReference type="SUPFAM" id="SSF57903">
    <property type="entry name" value="FYVE/PHD zinc finger"/>
    <property type="match status" value="1"/>
</dbReference>
<dbReference type="EMBL" id="GG663740">
    <property type="protein sequence ID" value="EEH56626.1"/>
    <property type="molecule type" value="Genomic_DNA"/>
</dbReference>
<dbReference type="STRING" id="564608.C1MUH4"/>
<dbReference type="SMART" id="SM00487">
    <property type="entry name" value="DEXDc"/>
    <property type="match status" value="1"/>
</dbReference>
<feature type="compositionally biased region" description="Basic and acidic residues" evidence="7">
    <location>
        <begin position="400"/>
        <end position="444"/>
    </location>
</feature>
<organism evidence="10">
    <name type="scientific">Micromonas pusilla (strain CCMP1545)</name>
    <name type="common">Picoplanktonic green alga</name>
    <dbReference type="NCBI Taxonomy" id="564608"/>
    <lineage>
        <taxon>Eukaryota</taxon>
        <taxon>Viridiplantae</taxon>
        <taxon>Chlorophyta</taxon>
        <taxon>Mamiellophyceae</taxon>
        <taxon>Mamiellales</taxon>
        <taxon>Mamiellaceae</taxon>
        <taxon>Micromonas</taxon>
    </lineage>
</organism>
<feature type="compositionally biased region" description="Low complexity" evidence="7">
    <location>
        <begin position="79"/>
        <end position="96"/>
    </location>
</feature>
<dbReference type="Proteomes" id="UP000001876">
    <property type="component" value="Unassembled WGS sequence"/>
</dbReference>
<dbReference type="OMA" id="KAVFFCA"/>
<dbReference type="InterPro" id="IPR000330">
    <property type="entry name" value="SNF2_N"/>
</dbReference>
<feature type="region of interest" description="Disordered" evidence="7">
    <location>
        <begin position="1741"/>
        <end position="1776"/>
    </location>
</feature>
<protein>
    <submittedName>
        <fullName evidence="9">SNF2 super family</fullName>
    </submittedName>
</protein>
<dbReference type="SUPFAM" id="SSF52540">
    <property type="entry name" value="P-loop containing nucleoside triphosphate hydrolases"/>
    <property type="match status" value="2"/>
</dbReference>
<dbReference type="GO" id="GO:0016787">
    <property type="term" value="F:hydrolase activity"/>
    <property type="evidence" value="ECO:0007669"/>
    <property type="project" value="UniProtKB-KW"/>
</dbReference>
<dbReference type="InterPro" id="IPR013083">
    <property type="entry name" value="Znf_RING/FYVE/PHD"/>
</dbReference>
<evidence type="ECO:0000256" key="2">
    <source>
        <dbReference type="ARBA" id="ARBA00022723"/>
    </source>
</evidence>
<feature type="compositionally biased region" description="Acidic residues" evidence="7">
    <location>
        <begin position="899"/>
        <end position="918"/>
    </location>
</feature>
<dbReference type="Gene3D" id="3.40.50.10810">
    <property type="entry name" value="Tandem AAA-ATPase domain"/>
    <property type="match status" value="2"/>
</dbReference>
<evidence type="ECO:0000256" key="5">
    <source>
        <dbReference type="ARBA" id="ARBA00022833"/>
    </source>
</evidence>
<dbReference type="SUPFAM" id="SSF57850">
    <property type="entry name" value="RING/U-box"/>
    <property type="match status" value="1"/>
</dbReference>